<organism evidence="2 3">
    <name type="scientific">Streptomyces humicola</name>
    <dbReference type="NCBI Taxonomy" id="2953240"/>
    <lineage>
        <taxon>Bacteria</taxon>
        <taxon>Bacillati</taxon>
        <taxon>Actinomycetota</taxon>
        <taxon>Actinomycetes</taxon>
        <taxon>Kitasatosporales</taxon>
        <taxon>Streptomycetaceae</taxon>
        <taxon>Streptomyces</taxon>
    </lineage>
</organism>
<proteinExistence type="predicted"/>
<feature type="region of interest" description="Disordered" evidence="1">
    <location>
        <begin position="1"/>
        <end position="55"/>
    </location>
</feature>
<dbReference type="RefSeq" id="WP_255922759.1">
    <property type="nucleotide sequence ID" value="NZ_JANFNG010000025.1"/>
</dbReference>
<accession>A0ABT1Q1F1</accession>
<protein>
    <submittedName>
        <fullName evidence="2">Uncharacterized protein</fullName>
    </submittedName>
</protein>
<sequence length="55" mass="6073">MGDKTPKEPESAGPVPRDPPPTEELPGDVEIPCLDRKEAAEDYRETDETPQEPPD</sequence>
<evidence type="ECO:0000256" key="1">
    <source>
        <dbReference type="SAM" id="MobiDB-lite"/>
    </source>
</evidence>
<comment type="caution">
    <text evidence="2">The sequence shown here is derived from an EMBL/GenBank/DDBJ whole genome shotgun (WGS) entry which is preliminary data.</text>
</comment>
<feature type="compositionally biased region" description="Basic and acidic residues" evidence="1">
    <location>
        <begin position="1"/>
        <end position="10"/>
    </location>
</feature>
<reference evidence="2" key="1">
    <citation type="submission" date="2022-06" db="EMBL/GenBank/DDBJ databases">
        <title>Draft genome sequence of Streptomyces sp. RB6PN25 isolated from peat swamp forest in Thailand.</title>
        <authorList>
            <person name="Duangmal K."/>
            <person name="Klaysubun C."/>
        </authorList>
    </citation>
    <scope>NUCLEOTIDE SEQUENCE</scope>
    <source>
        <strain evidence="2">RB6PN25</strain>
    </source>
</reference>
<dbReference type="EMBL" id="JANFNG010000025">
    <property type="protein sequence ID" value="MCQ4083763.1"/>
    <property type="molecule type" value="Genomic_DNA"/>
</dbReference>
<feature type="compositionally biased region" description="Basic and acidic residues" evidence="1">
    <location>
        <begin position="33"/>
        <end position="47"/>
    </location>
</feature>
<keyword evidence="3" id="KW-1185">Reference proteome</keyword>
<gene>
    <name evidence="2" type="ORF">NGB36_25005</name>
</gene>
<dbReference type="Proteomes" id="UP001057702">
    <property type="component" value="Unassembled WGS sequence"/>
</dbReference>
<evidence type="ECO:0000313" key="3">
    <source>
        <dbReference type="Proteomes" id="UP001057702"/>
    </source>
</evidence>
<evidence type="ECO:0000313" key="2">
    <source>
        <dbReference type="EMBL" id="MCQ4083763.1"/>
    </source>
</evidence>
<name>A0ABT1Q1F1_9ACTN</name>